<evidence type="ECO:0000259" key="2">
    <source>
        <dbReference type="Pfam" id="PF16242"/>
    </source>
</evidence>
<feature type="compositionally biased region" description="Polar residues" evidence="1">
    <location>
        <begin position="1"/>
        <end position="10"/>
    </location>
</feature>
<reference evidence="3" key="1">
    <citation type="journal article" date="2020" name="Stud. Mycol.">
        <title>101 Dothideomycetes genomes: a test case for predicting lifestyles and emergence of pathogens.</title>
        <authorList>
            <person name="Haridas S."/>
            <person name="Albert R."/>
            <person name="Binder M."/>
            <person name="Bloem J."/>
            <person name="Labutti K."/>
            <person name="Salamov A."/>
            <person name="Andreopoulos B."/>
            <person name="Baker S."/>
            <person name="Barry K."/>
            <person name="Bills G."/>
            <person name="Bluhm B."/>
            <person name="Cannon C."/>
            <person name="Castanera R."/>
            <person name="Culley D."/>
            <person name="Daum C."/>
            <person name="Ezra D."/>
            <person name="Gonzalez J."/>
            <person name="Henrissat B."/>
            <person name="Kuo A."/>
            <person name="Liang C."/>
            <person name="Lipzen A."/>
            <person name="Lutzoni F."/>
            <person name="Magnuson J."/>
            <person name="Mondo S."/>
            <person name="Nolan M."/>
            <person name="Ohm R."/>
            <person name="Pangilinan J."/>
            <person name="Park H.-J."/>
            <person name="Ramirez L."/>
            <person name="Alfaro M."/>
            <person name="Sun H."/>
            <person name="Tritt A."/>
            <person name="Yoshinaga Y."/>
            <person name="Zwiers L.-H."/>
            <person name="Turgeon B."/>
            <person name="Goodwin S."/>
            <person name="Spatafora J."/>
            <person name="Crous P."/>
            <person name="Grigoriev I."/>
        </authorList>
    </citation>
    <scope>NUCLEOTIDE SEQUENCE</scope>
    <source>
        <strain evidence="3">CBS 133067</strain>
    </source>
</reference>
<comment type="caution">
    <text evidence="3">The sequence shown here is derived from an EMBL/GenBank/DDBJ whole genome shotgun (WGS) entry which is preliminary data.</text>
</comment>
<dbReference type="Gene3D" id="2.30.110.10">
    <property type="entry name" value="Electron Transport, Fmn-binding Protein, Chain A"/>
    <property type="match status" value="1"/>
</dbReference>
<dbReference type="PANTHER" id="PTHR34818:SF1">
    <property type="entry name" value="PROTEIN BLI-3"/>
    <property type="match status" value="1"/>
</dbReference>
<proteinExistence type="predicted"/>
<dbReference type="InterPro" id="IPR012349">
    <property type="entry name" value="Split_barrel_FMN-bd"/>
</dbReference>
<feature type="domain" description="General stress protein FMN-binding split barrel" evidence="2">
    <location>
        <begin position="55"/>
        <end position="201"/>
    </location>
</feature>
<gene>
    <name evidence="3" type="ORF">NA57DRAFT_64248</name>
</gene>
<dbReference type="AlphaFoldDB" id="A0A9P4MDA5"/>
<dbReference type="OrthoDB" id="434253at2759"/>
<dbReference type="InterPro" id="IPR052917">
    <property type="entry name" value="Stress-Dev_Protein"/>
</dbReference>
<dbReference type="InterPro" id="IPR038725">
    <property type="entry name" value="YdaG_split_barrel_FMN-bd"/>
</dbReference>
<keyword evidence="4" id="KW-1185">Reference proteome</keyword>
<dbReference type="EMBL" id="ML978123">
    <property type="protein sequence ID" value="KAF2101454.1"/>
    <property type="molecule type" value="Genomic_DNA"/>
</dbReference>
<dbReference type="Proteomes" id="UP000799772">
    <property type="component" value="Unassembled WGS sequence"/>
</dbReference>
<dbReference type="SUPFAM" id="SSF50475">
    <property type="entry name" value="FMN-binding split barrel"/>
    <property type="match status" value="1"/>
</dbReference>
<accession>A0A9P4MDA5</accession>
<protein>
    <recommendedName>
        <fullName evidence="2">General stress protein FMN-binding split barrel domain-containing protein</fullName>
    </recommendedName>
</protein>
<evidence type="ECO:0000313" key="3">
    <source>
        <dbReference type="EMBL" id="KAF2101454.1"/>
    </source>
</evidence>
<evidence type="ECO:0000313" key="4">
    <source>
        <dbReference type="Proteomes" id="UP000799772"/>
    </source>
</evidence>
<dbReference type="PANTHER" id="PTHR34818">
    <property type="entry name" value="PROTEIN BLI-3"/>
    <property type="match status" value="1"/>
</dbReference>
<feature type="region of interest" description="Disordered" evidence="1">
    <location>
        <begin position="1"/>
        <end position="24"/>
    </location>
</feature>
<name>A0A9P4MDA5_9PEZI</name>
<feature type="compositionally biased region" description="Basic and acidic residues" evidence="1">
    <location>
        <begin position="15"/>
        <end position="24"/>
    </location>
</feature>
<evidence type="ECO:0000256" key="1">
    <source>
        <dbReference type="SAM" id="MobiDB-lite"/>
    </source>
</evidence>
<organism evidence="3 4">
    <name type="scientific">Rhizodiscina lignyota</name>
    <dbReference type="NCBI Taxonomy" id="1504668"/>
    <lineage>
        <taxon>Eukaryota</taxon>
        <taxon>Fungi</taxon>
        <taxon>Dikarya</taxon>
        <taxon>Ascomycota</taxon>
        <taxon>Pezizomycotina</taxon>
        <taxon>Dothideomycetes</taxon>
        <taxon>Pleosporomycetidae</taxon>
        <taxon>Aulographales</taxon>
        <taxon>Rhizodiscinaceae</taxon>
        <taxon>Rhizodiscina</taxon>
    </lineage>
</organism>
<sequence>MSSFSNTDTGSKPADPYKEKNLEEPSLKEKVEALTSFVDKCKVGLIAPGLSSAANREQFCMMTTQTSDGLLASRCMALAAKESNGVDFIFHSNSESGKTDDIKEGGSEINLGFLNNSGEWASVSGKATIETNRDLVKQYYSPALKAWIGDLGDGKHDGGPEDPRIVLIKVQTHTAQYAVSRGTAIGGFVEVVKGVATGEAPSVNKLRQLSEAELQQWRSK</sequence>
<dbReference type="Pfam" id="PF16242">
    <property type="entry name" value="Pyrid_ox_like"/>
    <property type="match status" value="1"/>
</dbReference>